<name>F8FLH7_PAEMK</name>
<evidence type="ECO:0000313" key="5">
    <source>
        <dbReference type="Proteomes" id="UP000006620"/>
    </source>
</evidence>
<keyword evidence="3" id="KW-1133">Transmembrane helix</keyword>
<evidence type="ECO:0000313" key="4">
    <source>
        <dbReference type="EMBL" id="AEI44104.1"/>
    </source>
</evidence>
<dbReference type="KEGG" id="pms:KNP414_05580"/>
<dbReference type="RefSeq" id="WP_013919257.1">
    <property type="nucleotide sequence ID" value="NC_015690.1"/>
</dbReference>
<evidence type="ECO:0000256" key="3">
    <source>
        <dbReference type="SAM" id="Phobius"/>
    </source>
</evidence>
<feature type="transmembrane region" description="Helical" evidence="3">
    <location>
        <begin position="316"/>
        <end position="335"/>
    </location>
</feature>
<feature type="transmembrane region" description="Helical" evidence="3">
    <location>
        <begin position="401"/>
        <end position="424"/>
    </location>
</feature>
<dbReference type="Pfam" id="PF03323">
    <property type="entry name" value="GerA"/>
    <property type="match status" value="1"/>
</dbReference>
<dbReference type="InterPro" id="IPR004995">
    <property type="entry name" value="Spore_Ger"/>
</dbReference>
<gene>
    <name evidence="4" type="ordered locus">KNP414_05580</name>
</gene>
<dbReference type="PANTHER" id="PTHR22550">
    <property type="entry name" value="SPORE GERMINATION PROTEIN"/>
    <property type="match status" value="1"/>
</dbReference>
<dbReference type="PANTHER" id="PTHR22550:SF5">
    <property type="entry name" value="LEUCINE ZIPPER PROTEIN 4"/>
    <property type="match status" value="1"/>
</dbReference>
<feature type="transmembrane region" description="Helical" evidence="3">
    <location>
        <begin position="274"/>
        <end position="296"/>
    </location>
</feature>
<dbReference type="Proteomes" id="UP000006620">
    <property type="component" value="Chromosome"/>
</dbReference>
<organism evidence="4 5">
    <name type="scientific">Paenibacillus mucilaginosus (strain KNP414)</name>
    <dbReference type="NCBI Taxonomy" id="1036673"/>
    <lineage>
        <taxon>Bacteria</taxon>
        <taxon>Bacillati</taxon>
        <taxon>Bacillota</taxon>
        <taxon>Bacilli</taxon>
        <taxon>Bacillales</taxon>
        <taxon>Paenibacillaceae</taxon>
        <taxon>Paenibacillus</taxon>
    </lineage>
</organism>
<keyword evidence="3" id="KW-0812">Transmembrane</keyword>
<dbReference type="AlphaFoldDB" id="F8FLH7"/>
<accession>F8FLH7</accession>
<dbReference type="HOGENOM" id="CLU_021639_4_1_9"/>
<feature type="transmembrane region" description="Helical" evidence="3">
    <location>
        <begin position="367"/>
        <end position="389"/>
    </location>
</feature>
<comment type="similarity">
    <text evidence="1">Belongs to the GerABKA family.</text>
</comment>
<dbReference type="EMBL" id="CP002869">
    <property type="protein sequence ID" value="AEI44104.1"/>
    <property type="molecule type" value="Genomic_DNA"/>
</dbReference>
<sequence length="452" mass="49961">MRGSIPADDIMSSVHETYRDNTDLEYRTLSGGGRSMTVLYLKSLCDSKKITHSLIAPFFERGASGSFAGYLWSLPGVTQPFGSEQAVGQVLKGFTVILLEERIYLYEAAYAATSGISDASVESIVQGPADAFNEDIDVNINMVRRRYESERLKVETGSVGRTSRTKIALIYDTQRVDPKILQELKARLGRIDVDLIQSAAQLQKQLNTQSIQLFPELMVTERPDRVVQNLACGRIGVLVNTTGFALILPSVFDDFFTSMDDVYQFRIVGQFLKIIRYIGLFLTLTLPAFYIAFTSYNPEILKDQLTLLIAGSRASVPYPSFVEVLFMLLMMEFLIEASLRLPKAVGPTATTVGGLILGQAATEAGLVGNIMVIIVSAVAISNFVIPITMMNFSIRVLKYGFIFLASIFGLVGIVLGFIALVMYLSNLESFGQPYLRISVKLPWKDVIPLGRK</sequence>
<dbReference type="InterPro" id="IPR050768">
    <property type="entry name" value="UPF0353/GerABKA_families"/>
</dbReference>
<dbReference type="PIRSF" id="PIRSF005690">
    <property type="entry name" value="GerBA"/>
    <property type="match status" value="1"/>
</dbReference>
<keyword evidence="2 3" id="KW-0472">Membrane</keyword>
<dbReference type="PATRIC" id="fig|1036673.3.peg.5175"/>
<evidence type="ECO:0000256" key="1">
    <source>
        <dbReference type="ARBA" id="ARBA00005278"/>
    </source>
</evidence>
<dbReference type="GO" id="GO:0016020">
    <property type="term" value="C:membrane"/>
    <property type="evidence" value="ECO:0007669"/>
    <property type="project" value="InterPro"/>
</dbReference>
<protein>
    <submittedName>
        <fullName evidence="4">GerA spore germination protein</fullName>
    </submittedName>
</protein>
<evidence type="ECO:0000256" key="2">
    <source>
        <dbReference type="ARBA" id="ARBA00023136"/>
    </source>
</evidence>
<reference evidence="5" key="1">
    <citation type="submission" date="2011-06" db="EMBL/GenBank/DDBJ databases">
        <title>Complete genome sequence of Paenibacillus mucilaginosus KNP414.</title>
        <authorList>
            <person name="Wang J."/>
            <person name="Hu S."/>
            <person name="Hu X."/>
            <person name="Zhang B."/>
            <person name="Dong D."/>
            <person name="Zhang S."/>
            <person name="Zhao K."/>
            <person name="Wu D."/>
        </authorList>
    </citation>
    <scope>NUCLEOTIDE SEQUENCE [LARGE SCALE GENOMIC DNA]</scope>
    <source>
        <strain evidence="5">KNP414</strain>
    </source>
</reference>
<reference evidence="4 5" key="2">
    <citation type="journal article" date="2013" name="Genome Announc.">
        <title>Genome Sequence of Growth-Improving Paenibacillus mucilaginosus Strain KNP414.</title>
        <authorList>
            <person name="Lu J.J."/>
            <person name="Wang J.F."/>
            <person name="Hu X.F."/>
        </authorList>
    </citation>
    <scope>NUCLEOTIDE SEQUENCE [LARGE SCALE GENOMIC DNA]</scope>
    <source>
        <strain evidence="4 5">KNP414</strain>
    </source>
</reference>
<proteinExistence type="inferred from homology"/>
<dbReference type="GO" id="GO:0009847">
    <property type="term" value="P:spore germination"/>
    <property type="evidence" value="ECO:0007669"/>
    <property type="project" value="InterPro"/>
</dbReference>